<dbReference type="SUPFAM" id="SSF55298">
    <property type="entry name" value="YjgF-like"/>
    <property type="match status" value="2"/>
</dbReference>
<dbReference type="PANTHER" id="PTHR11803:SF58">
    <property type="entry name" value="PROTEIN HMF1-RELATED"/>
    <property type="match status" value="1"/>
</dbReference>
<dbReference type="InterPro" id="IPR035709">
    <property type="entry name" value="YoaB-like"/>
</dbReference>
<dbReference type="PANTHER" id="PTHR11803">
    <property type="entry name" value="2-IMINOBUTANOATE/2-IMINOPROPANOATE DEAMINASE RIDA"/>
    <property type="match status" value="1"/>
</dbReference>
<proteinExistence type="inferred from homology"/>
<dbReference type="CDD" id="cd00448">
    <property type="entry name" value="YjgF_YER057c_UK114_family"/>
    <property type="match status" value="1"/>
</dbReference>
<evidence type="ECO:0000256" key="1">
    <source>
        <dbReference type="ARBA" id="ARBA00010552"/>
    </source>
</evidence>
<gene>
    <name evidence="2" type="ORF">FVE85_6184</name>
</gene>
<dbReference type="FunFam" id="3.30.1330.40:FF:000001">
    <property type="entry name" value="L-PSP family endoribonuclease"/>
    <property type="match status" value="1"/>
</dbReference>
<dbReference type="GO" id="GO:0005829">
    <property type="term" value="C:cytosol"/>
    <property type="evidence" value="ECO:0007669"/>
    <property type="project" value="TreeGrafter"/>
</dbReference>
<organism evidence="2 3">
    <name type="scientific">Porphyridium purpureum</name>
    <name type="common">Red alga</name>
    <name type="synonym">Porphyridium cruentum</name>
    <dbReference type="NCBI Taxonomy" id="35688"/>
    <lineage>
        <taxon>Eukaryota</taxon>
        <taxon>Rhodophyta</taxon>
        <taxon>Bangiophyceae</taxon>
        <taxon>Porphyridiales</taxon>
        <taxon>Porphyridiaceae</taxon>
        <taxon>Porphyridium</taxon>
    </lineage>
</organism>
<evidence type="ECO:0000313" key="3">
    <source>
        <dbReference type="Proteomes" id="UP000324585"/>
    </source>
</evidence>
<dbReference type="EMBL" id="VRMN01000001">
    <property type="protein sequence ID" value="KAA8498599.1"/>
    <property type="molecule type" value="Genomic_DNA"/>
</dbReference>
<dbReference type="OrthoDB" id="309640at2759"/>
<evidence type="ECO:0000313" key="2">
    <source>
        <dbReference type="EMBL" id="KAA8498599.1"/>
    </source>
</evidence>
<dbReference type="InterPro" id="IPR019897">
    <property type="entry name" value="RidA_CS"/>
</dbReference>
<keyword evidence="3" id="KW-1185">Reference proteome</keyword>
<dbReference type="AlphaFoldDB" id="A0A5J4Z3P0"/>
<dbReference type="OMA" id="WIDSTNK"/>
<dbReference type="NCBIfam" id="TIGR00004">
    <property type="entry name" value="Rid family detoxifying hydrolase"/>
    <property type="match status" value="1"/>
</dbReference>
<protein>
    <submittedName>
        <fullName evidence="2">Reactive Intermediate Deaminase A, chloroplastic</fullName>
    </submittedName>
</protein>
<dbReference type="Gene3D" id="3.30.1330.40">
    <property type="entry name" value="RutC-like"/>
    <property type="match status" value="2"/>
</dbReference>
<sequence length="308" mass="33102">MAFVVSVSRPVARWSAARLLQAQKAQLPSLAGSSLHSLGAMRRCASRRGQRVVYASAGRDIERSALNALPLFNQLVVHNGTVYISGQVTADATKQTTVADQTKSVLDKIDNLLASVNIDKSRILSASIWLSDISTVAEMNKEWEQWLDVQNKPVRATVEAKLVRPELLVEIQVTAALPPRRSEIVATDLAAAAVGPYNQGIRTADGMLFISGCIGLSPKTGDFAGTTIEEQTKQVLANLDAILKAGGAKGPEQIIKTTILLDDMADFATVNTLYSEYFKGSRVPARACFAAKTLPKNALVEIEAIAEV</sequence>
<dbReference type="Pfam" id="PF01042">
    <property type="entry name" value="Ribonuc_L-PSP"/>
    <property type="match status" value="2"/>
</dbReference>
<comment type="caution">
    <text evidence="2">The sequence shown here is derived from an EMBL/GenBank/DDBJ whole genome shotgun (WGS) entry which is preliminary data.</text>
</comment>
<accession>A0A5J4Z3P0</accession>
<dbReference type="Proteomes" id="UP000324585">
    <property type="component" value="Unassembled WGS sequence"/>
</dbReference>
<dbReference type="InterPro" id="IPR006056">
    <property type="entry name" value="RidA"/>
</dbReference>
<reference evidence="3" key="1">
    <citation type="journal article" date="2019" name="Nat. Commun.">
        <title>Expansion of phycobilisome linker gene families in mesophilic red algae.</title>
        <authorList>
            <person name="Lee J."/>
            <person name="Kim D."/>
            <person name="Bhattacharya D."/>
            <person name="Yoon H.S."/>
        </authorList>
    </citation>
    <scope>NUCLEOTIDE SEQUENCE [LARGE SCALE GENOMIC DNA]</scope>
    <source>
        <strain evidence="3">CCMP 1328</strain>
    </source>
</reference>
<dbReference type="InterPro" id="IPR006175">
    <property type="entry name" value="YjgF/YER057c/UK114"/>
</dbReference>
<dbReference type="PROSITE" id="PS01094">
    <property type="entry name" value="UPF0076"/>
    <property type="match status" value="2"/>
</dbReference>
<dbReference type="InterPro" id="IPR035959">
    <property type="entry name" value="RutC-like_sf"/>
</dbReference>
<dbReference type="GO" id="GO:0019239">
    <property type="term" value="F:deaminase activity"/>
    <property type="evidence" value="ECO:0007669"/>
    <property type="project" value="TreeGrafter"/>
</dbReference>
<dbReference type="CDD" id="cd06150">
    <property type="entry name" value="YjgF_YER057c_UK114_like_2"/>
    <property type="match status" value="1"/>
</dbReference>
<name>A0A5J4Z3P0_PORPP</name>
<comment type="similarity">
    <text evidence="1">Belongs to the RutC family.</text>
</comment>